<evidence type="ECO:0000313" key="2">
    <source>
        <dbReference type="Proteomes" id="UP000242427"/>
    </source>
</evidence>
<dbReference type="RefSeq" id="WP_106673763.1">
    <property type="nucleotide sequence ID" value="NZ_PXWG01000001.1"/>
</dbReference>
<dbReference type="InterPro" id="IPR036265">
    <property type="entry name" value="HIT-like_sf"/>
</dbReference>
<keyword evidence="2" id="KW-1185">Reference proteome</keyword>
<proteinExistence type="predicted"/>
<sequence>MTYKADRIGSARRGENPTVLRRLHTSFAAIGDVQFLPGYCVLLLDDPGVEQFSELPKARRLAFLADMDTLAEAVELACRKQDPAFRRLNLEILGNAEHFVHAHVWPRYDWEPADMIARPVWAYPRGRWHDPQHTLGSEHKQMREAITAELDAVLGRDDS</sequence>
<name>A0A9X7JVT1_9ACTN</name>
<dbReference type="EMBL" id="PXWG01000001">
    <property type="protein sequence ID" value="PSJ30569.1"/>
    <property type="molecule type" value="Genomic_DNA"/>
</dbReference>
<protein>
    <submittedName>
        <fullName evidence="1">Diadenosine tetraphosphate hydrolase</fullName>
    </submittedName>
</protein>
<keyword evidence="1" id="KW-0378">Hydrolase</keyword>
<gene>
    <name evidence="1" type="ORF">B7P34_00715</name>
</gene>
<evidence type="ECO:0000313" key="1">
    <source>
        <dbReference type="EMBL" id="PSJ30569.1"/>
    </source>
</evidence>
<dbReference type="Gene3D" id="3.30.428.10">
    <property type="entry name" value="HIT-like"/>
    <property type="match status" value="1"/>
</dbReference>
<accession>A0A9X7JVT1</accession>
<dbReference type="GO" id="GO:0016787">
    <property type="term" value="F:hydrolase activity"/>
    <property type="evidence" value="ECO:0007669"/>
    <property type="project" value="UniProtKB-KW"/>
</dbReference>
<dbReference type="AlphaFoldDB" id="A0A9X7JVT1"/>
<dbReference type="OrthoDB" id="9784774at2"/>
<comment type="caution">
    <text evidence="1">The sequence shown here is derived from an EMBL/GenBank/DDBJ whole genome shotgun (WGS) entry which is preliminary data.</text>
</comment>
<dbReference type="SUPFAM" id="SSF54197">
    <property type="entry name" value="HIT-like"/>
    <property type="match status" value="1"/>
</dbReference>
<organism evidence="1 2">
    <name type="scientific">Streptosporangium nondiastaticum</name>
    <dbReference type="NCBI Taxonomy" id="35764"/>
    <lineage>
        <taxon>Bacteria</taxon>
        <taxon>Bacillati</taxon>
        <taxon>Actinomycetota</taxon>
        <taxon>Actinomycetes</taxon>
        <taxon>Streptosporangiales</taxon>
        <taxon>Streptosporangiaceae</taxon>
        <taxon>Streptosporangium</taxon>
    </lineage>
</organism>
<reference evidence="1 2" key="1">
    <citation type="submission" date="2018-03" db="EMBL/GenBank/DDBJ databases">
        <title>Chitinolytic properties of Streptosporangium nondiastaticum TBG75A20.</title>
        <authorList>
            <person name="Gayathri V."/>
            <person name="Shiburaj S."/>
        </authorList>
    </citation>
    <scope>NUCLEOTIDE SEQUENCE [LARGE SCALE GENOMIC DNA]</scope>
    <source>
        <strain evidence="1 2">TBG75A20</strain>
    </source>
</reference>
<dbReference type="Proteomes" id="UP000242427">
    <property type="component" value="Unassembled WGS sequence"/>
</dbReference>